<gene>
    <name evidence="1" type="ORF">J0895_23700</name>
</gene>
<proteinExistence type="predicted"/>
<organism evidence="1 2">
    <name type="scientific">Phormidium pseudopriestleyi FRX01</name>
    <dbReference type="NCBI Taxonomy" id="1759528"/>
    <lineage>
        <taxon>Bacteria</taxon>
        <taxon>Bacillati</taxon>
        <taxon>Cyanobacteriota</taxon>
        <taxon>Cyanophyceae</taxon>
        <taxon>Oscillatoriophycideae</taxon>
        <taxon>Oscillatoriales</taxon>
        <taxon>Oscillatoriaceae</taxon>
        <taxon>Phormidium</taxon>
    </lineage>
</organism>
<dbReference type="EMBL" id="JAFLQW010000625">
    <property type="protein sequence ID" value="MBO0352031.1"/>
    <property type="molecule type" value="Genomic_DNA"/>
</dbReference>
<accession>A0ABS3FZI0</accession>
<protein>
    <submittedName>
        <fullName evidence="1">Uncharacterized protein</fullName>
    </submittedName>
</protein>
<name>A0ABS3FZI0_9CYAN</name>
<keyword evidence="2" id="KW-1185">Reference proteome</keyword>
<dbReference type="RefSeq" id="WP_207090453.1">
    <property type="nucleotide sequence ID" value="NZ_JAFLQW010000625.1"/>
</dbReference>
<evidence type="ECO:0000313" key="2">
    <source>
        <dbReference type="Proteomes" id="UP000664844"/>
    </source>
</evidence>
<reference evidence="1 2" key="1">
    <citation type="submission" date="2021-03" db="EMBL/GenBank/DDBJ databases">
        <title>Metabolic Capacity of the Antarctic Cyanobacterium Phormidium pseudopriestleyi that Sustains Oxygenic Photosynthesis in the Presence of Hydrogen Sulfide.</title>
        <authorList>
            <person name="Lumian J.E."/>
            <person name="Jungblut A.D."/>
            <person name="Dillon M.L."/>
            <person name="Hawes I."/>
            <person name="Doran P.T."/>
            <person name="Mackey T.J."/>
            <person name="Dick G.J."/>
            <person name="Grettenberger C.L."/>
            <person name="Sumner D.Y."/>
        </authorList>
    </citation>
    <scope>NUCLEOTIDE SEQUENCE [LARGE SCALE GENOMIC DNA]</scope>
    <source>
        <strain evidence="1 2">FRX01</strain>
    </source>
</reference>
<evidence type="ECO:0000313" key="1">
    <source>
        <dbReference type="EMBL" id="MBO0352031.1"/>
    </source>
</evidence>
<comment type="caution">
    <text evidence="1">The sequence shown here is derived from an EMBL/GenBank/DDBJ whole genome shotgun (WGS) entry which is preliminary data.</text>
</comment>
<sequence length="141" mass="16302">MTYWVKFIYDRETYVVDLARIGAFCRSPNGKIAFWLPQSRTPVVIHPQSNTEAYQTVVNFINKTVQYSLGSHWVKIQYEREEYDIDLNRISSFCCAPGNGKLSFFLPDSGMRIIIHPQSNPDDYQKVVDYIEQTTGHDLTG</sequence>
<dbReference type="Proteomes" id="UP000664844">
    <property type="component" value="Unassembled WGS sequence"/>
</dbReference>